<dbReference type="InterPro" id="IPR001509">
    <property type="entry name" value="Epimerase_deHydtase"/>
</dbReference>
<dbReference type="InterPro" id="IPR050177">
    <property type="entry name" value="Lipid_A_modif_metabolic_enz"/>
</dbReference>
<dbReference type="AlphaFoldDB" id="A0A100XAR6"/>
<gene>
    <name evidence="2" type="ORF">RMCT_0172</name>
</gene>
<dbReference type="OrthoDB" id="9801785at2"/>
<dbReference type="SUPFAM" id="SSF51735">
    <property type="entry name" value="NAD(P)-binding Rossmann-fold domains"/>
    <property type="match status" value="1"/>
</dbReference>
<dbReference type="STRING" id="1797.RMCT_0172"/>
<dbReference type="Proteomes" id="UP000069654">
    <property type="component" value="Unassembled WGS sequence"/>
</dbReference>
<dbReference type="Gene3D" id="3.40.50.720">
    <property type="entry name" value="NAD(P)-binding Rossmann-like Domain"/>
    <property type="match status" value="1"/>
</dbReference>
<dbReference type="InterPro" id="IPR036291">
    <property type="entry name" value="NAD(P)-bd_dom_sf"/>
</dbReference>
<feature type="domain" description="NAD-dependent epimerase/dehydratase" evidence="1">
    <location>
        <begin position="17"/>
        <end position="234"/>
    </location>
</feature>
<name>A0A100XAR6_MYCTH</name>
<dbReference type="EMBL" id="BCTB01000002">
    <property type="protein sequence ID" value="GAT13200.1"/>
    <property type="molecule type" value="Genomic_DNA"/>
</dbReference>
<accession>A0A100XAR6</accession>
<dbReference type="OMA" id="MMRQKLF"/>
<evidence type="ECO:0000259" key="1">
    <source>
        <dbReference type="Pfam" id="PF01370"/>
    </source>
</evidence>
<evidence type="ECO:0000313" key="2">
    <source>
        <dbReference type="EMBL" id="GAT13200.1"/>
    </source>
</evidence>
<organism evidence="2 3">
    <name type="scientific">Mycolicibacterium thermoresistibile</name>
    <name type="common">Mycobacterium thermoresistibile</name>
    <dbReference type="NCBI Taxonomy" id="1797"/>
    <lineage>
        <taxon>Bacteria</taxon>
        <taxon>Bacillati</taxon>
        <taxon>Actinomycetota</taxon>
        <taxon>Actinomycetes</taxon>
        <taxon>Mycobacteriales</taxon>
        <taxon>Mycobacteriaceae</taxon>
        <taxon>Mycolicibacterium</taxon>
    </lineage>
</organism>
<dbReference type="PANTHER" id="PTHR43245">
    <property type="entry name" value="BIFUNCTIONAL POLYMYXIN RESISTANCE PROTEIN ARNA"/>
    <property type="match status" value="1"/>
</dbReference>
<evidence type="ECO:0000313" key="3">
    <source>
        <dbReference type="Proteomes" id="UP000069654"/>
    </source>
</evidence>
<dbReference type="Pfam" id="PF01370">
    <property type="entry name" value="Epimerase"/>
    <property type="match status" value="1"/>
</dbReference>
<reference evidence="3" key="2">
    <citation type="submission" date="2016-02" db="EMBL/GenBank/DDBJ databases">
        <title>Draft genome sequence of five rapidly growing Mycobacterium species.</title>
        <authorList>
            <person name="Katahira K."/>
            <person name="Gotou Y."/>
            <person name="Iida K."/>
            <person name="Ogura Y."/>
            <person name="Hayashi T."/>
        </authorList>
    </citation>
    <scope>NUCLEOTIDE SEQUENCE [LARGE SCALE GENOMIC DNA]</scope>
    <source>
        <strain evidence="3">JCM6362</strain>
    </source>
</reference>
<proteinExistence type="predicted"/>
<comment type="caution">
    <text evidence="2">The sequence shown here is derived from an EMBL/GenBank/DDBJ whole genome shotgun (WGS) entry which is preliminary data.</text>
</comment>
<reference evidence="2 3" key="1">
    <citation type="journal article" date="2016" name="Genome Announc.">
        <title>Draft Genome Sequences of Five Rapidly Growing Mycobacterium Species, M. thermoresistibile, M. fortuitum subsp. acetamidolyticum, M. canariasense, M. brisbanense, and M. novocastrense.</title>
        <authorList>
            <person name="Katahira K."/>
            <person name="Ogura Y."/>
            <person name="Gotoh Y."/>
            <person name="Hayashi T."/>
        </authorList>
    </citation>
    <scope>NUCLEOTIDE SEQUENCE [LARGE SCALE GENOMIC DNA]</scope>
    <source>
        <strain evidence="2 3">JCM6362</strain>
    </source>
</reference>
<protein>
    <submittedName>
        <fullName evidence="2">Putative oxidoreductase</fullName>
    </submittedName>
</protein>
<sequence>MTDEDRIPCGAMSRPSVFITGANGFIGRSLGAHFAENGYDVRGVDLAADPARNVVAGDVVNPRPWKSHLQGCAVVLHTAAVVSNAVAAGQQWQANVLGTRRVLEAAARAGVERVVHFSSVRAYGDLGFPDGVKETWPLRADGRAYVDTKVAAEATAFAAHASGEIAVTVVRPGDVYGPGSRPWTIIPVEEIKKGRLILPAGGQGVFSPVYIDDLIAGILLAATHPDAAGQDFNLPGVEPVTCKTFFGHYTRMLNKPPPRTVPTRVAIALATAAGTVERFRGRSSELNAETVYYLTRAGGYSRAKAERVLGWVPQVSLDEGMARTEAWLRTEGYLD</sequence>